<keyword evidence="3" id="KW-1185">Reference proteome</keyword>
<feature type="region of interest" description="Disordered" evidence="1">
    <location>
        <begin position="1"/>
        <end position="46"/>
    </location>
</feature>
<accession>A0ABQ2AIK6</accession>
<gene>
    <name evidence="2" type="ORF">GCM10011495_37900</name>
</gene>
<evidence type="ECO:0000313" key="2">
    <source>
        <dbReference type="EMBL" id="GGH90933.1"/>
    </source>
</evidence>
<protein>
    <submittedName>
        <fullName evidence="2">Uncharacterized protein</fullName>
    </submittedName>
</protein>
<dbReference type="Proteomes" id="UP000637774">
    <property type="component" value="Unassembled WGS sequence"/>
</dbReference>
<organism evidence="2 3">
    <name type="scientific">Hymenobacter frigidus</name>
    <dbReference type="NCBI Taxonomy" id="1524095"/>
    <lineage>
        <taxon>Bacteria</taxon>
        <taxon>Pseudomonadati</taxon>
        <taxon>Bacteroidota</taxon>
        <taxon>Cytophagia</taxon>
        <taxon>Cytophagales</taxon>
        <taxon>Hymenobacteraceae</taxon>
        <taxon>Hymenobacter</taxon>
    </lineage>
</organism>
<evidence type="ECO:0000313" key="3">
    <source>
        <dbReference type="Proteomes" id="UP000637774"/>
    </source>
</evidence>
<name>A0ABQ2AIK6_9BACT</name>
<proteinExistence type="predicted"/>
<dbReference type="EMBL" id="BMGY01000061">
    <property type="protein sequence ID" value="GGH90933.1"/>
    <property type="molecule type" value="Genomic_DNA"/>
</dbReference>
<comment type="caution">
    <text evidence="2">The sequence shown here is derived from an EMBL/GenBank/DDBJ whole genome shotgun (WGS) entry which is preliminary data.</text>
</comment>
<evidence type="ECO:0000256" key="1">
    <source>
        <dbReference type="SAM" id="MobiDB-lite"/>
    </source>
</evidence>
<feature type="region of interest" description="Disordered" evidence="1">
    <location>
        <begin position="95"/>
        <end position="121"/>
    </location>
</feature>
<sequence>MSAAFGWGGKPLYRKNPSAPSTTRYTCAGGDPGHVRGVAEGNGKKEAGGVVAQGDAALGRAAPAPVRQGSAFRHHFHRGRCRALEHLVDRYRGHGVNHPGSALKRPVRDGPALENGGRARR</sequence>
<reference evidence="3" key="1">
    <citation type="journal article" date="2019" name="Int. J. Syst. Evol. Microbiol.">
        <title>The Global Catalogue of Microorganisms (GCM) 10K type strain sequencing project: providing services to taxonomists for standard genome sequencing and annotation.</title>
        <authorList>
            <consortium name="The Broad Institute Genomics Platform"/>
            <consortium name="The Broad Institute Genome Sequencing Center for Infectious Disease"/>
            <person name="Wu L."/>
            <person name="Ma J."/>
        </authorList>
    </citation>
    <scope>NUCLEOTIDE SEQUENCE [LARGE SCALE GENOMIC DNA]</scope>
    <source>
        <strain evidence="3">CGMCC 1.14966</strain>
    </source>
</reference>